<name>A0A495VCL7_9GAMM</name>
<dbReference type="PANTHER" id="PTHR35936">
    <property type="entry name" value="MEMBRANE-BOUND LYTIC MUREIN TRANSGLYCOSYLASE F"/>
    <property type="match status" value="1"/>
</dbReference>
<dbReference type="Pfam" id="PF13531">
    <property type="entry name" value="SBP_bac_11"/>
    <property type="match status" value="1"/>
</dbReference>
<dbReference type="SMART" id="SM00062">
    <property type="entry name" value="PBPb"/>
    <property type="match status" value="1"/>
</dbReference>
<keyword evidence="2" id="KW-0732">Signal</keyword>
<reference evidence="4 5" key="1">
    <citation type="submission" date="2018-10" db="EMBL/GenBank/DDBJ databases">
        <title>Genomic Encyclopedia of Archaeal and Bacterial Type Strains, Phase II (KMG-II): from individual species to whole genera.</title>
        <authorList>
            <person name="Goeker M."/>
        </authorList>
    </citation>
    <scope>NUCLEOTIDE SEQUENCE [LARGE SCALE GENOMIC DNA]</scope>
    <source>
        <strain evidence="4 5">DSM 235</strain>
    </source>
</reference>
<dbReference type="InterPro" id="IPR022448">
    <property type="entry name" value="Quinoprotein_dehydrogenase"/>
</dbReference>
<sequence>MALAASAAAQATGADREARSSEFLTVCGDSNHLPFSNDRYEGFENKIAQLIADELGRPLYYRWWPQTVGFVRNTIRMRLCDLIMGITSVNELVQNTNPYYRSVYTLVYRSDSGLTLTALDDPQLKLNQLRIGVVAGTAPATLLTRYGLWDQTRSYERAVDPRLYAPARDAVTDVAAGDLDVALVWGPIAGYYAARQAVPMTVVPLPGEIESVQLAFNVSMGIRDRETEWKHELNTLLNRLAPRIQAILLDYHVPLLDQANHPILPE</sequence>
<comment type="caution">
    <text evidence="4">The sequence shown here is derived from an EMBL/GenBank/DDBJ whole genome shotgun (WGS) entry which is preliminary data.</text>
</comment>
<evidence type="ECO:0000259" key="3">
    <source>
        <dbReference type="SMART" id="SM00062"/>
    </source>
</evidence>
<dbReference type="InterPro" id="IPR001638">
    <property type="entry name" value="Solute-binding_3/MltF_N"/>
</dbReference>
<keyword evidence="5" id="KW-1185">Reference proteome</keyword>
<dbReference type="Proteomes" id="UP000274556">
    <property type="component" value="Unassembled WGS sequence"/>
</dbReference>
<dbReference type="Gene3D" id="3.40.190.10">
    <property type="entry name" value="Periplasmic binding protein-like II"/>
    <property type="match status" value="2"/>
</dbReference>
<dbReference type="AlphaFoldDB" id="A0A495VCL7"/>
<dbReference type="EMBL" id="RBXL01000001">
    <property type="protein sequence ID" value="RKT47092.1"/>
    <property type="molecule type" value="Genomic_DNA"/>
</dbReference>
<evidence type="ECO:0000256" key="1">
    <source>
        <dbReference type="ARBA" id="ARBA00010333"/>
    </source>
</evidence>
<comment type="similarity">
    <text evidence="1">Belongs to the bacterial solute-binding protein 3 family.</text>
</comment>
<dbReference type="NCBIfam" id="TIGR03871">
    <property type="entry name" value="ABC_peri_MoxJ_2"/>
    <property type="match status" value="1"/>
</dbReference>
<feature type="domain" description="Solute-binding protein family 3/N-terminal" evidence="3">
    <location>
        <begin position="23"/>
        <end position="250"/>
    </location>
</feature>
<gene>
    <name evidence="4" type="ORF">BDD21_4647</name>
</gene>
<organism evidence="4 5">
    <name type="scientific">Thiocapsa rosea</name>
    <dbReference type="NCBI Taxonomy" id="69360"/>
    <lineage>
        <taxon>Bacteria</taxon>
        <taxon>Pseudomonadati</taxon>
        <taxon>Pseudomonadota</taxon>
        <taxon>Gammaproteobacteria</taxon>
        <taxon>Chromatiales</taxon>
        <taxon>Chromatiaceae</taxon>
        <taxon>Thiocapsa</taxon>
    </lineage>
</organism>
<evidence type="ECO:0000256" key="2">
    <source>
        <dbReference type="ARBA" id="ARBA00022729"/>
    </source>
</evidence>
<accession>A0A495VCL7</accession>
<evidence type="ECO:0000313" key="4">
    <source>
        <dbReference type="EMBL" id="RKT47092.1"/>
    </source>
</evidence>
<evidence type="ECO:0000313" key="5">
    <source>
        <dbReference type="Proteomes" id="UP000274556"/>
    </source>
</evidence>
<proteinExistence type="inferred from homology"/>
<dbReference type="PANTHER" id="PTHR35936:SF17">
    <property type="entry name" value="ARGININE-BINDING EXTRACELLULAR PROTEIN ARTP"/>
    <property type="match status" value="1"/>
</dbReference>
<protein>
    <submittedName>
        <fullName evidence="4">Amino acid ABC transporter substrate-binding protein (PAAT family)</fullName>
    </submittedName>
</protein>
<dbReference type="SUPFAM" id="SSF53850">
    <property type="entry name" value="Periplasmic binding protein-like II"/>
    <property type="match status" value="1"/>
</dbReference>